<proteinExistence type="predicted"/>
<sequence length="75" mass="8514">KICIDATPTHYGKRLIGGHGGHTNPSVDFARYIDLYLAKKLKLDEFINKKYSLDEINKAINALEKGEVIRPIIKF</sequence>
<dbReference type="AlphaFoldDB" id="X0TVN7"/>
<dbReference type="Gene3D" id="3.40.50.720">
    <property type="entry name" value="NAD(P)-binding Rossmann-like Domain"/>
    <property type="match status" value="1"/>
</dbReference>
<protein>
    <recommendedName>
        <fullName evidence="2">Alcohol dehydrogenase-like C-terminal domain-containing protein</fullName>
    </recommendedName>
</protein>
<gene>
    <name evidence="1" type="ORF">S01H1_19163</name>
</gene>
<accession>X0TVN7</accession>
<organism evidence="1">
    <name type="scientific">marine sediment metagenome</name>
    <dbReference type="NCBI Taxonomy" id="412755"/>
    <lineage>
        <taxon>unclassified sequences</taxon>
        <taxon>metagenomes</taxon>
        <taxon>ecological metagenomes</taxon>
    </lineage>
</organism>
<reference evidence="1" key="1">
    <citation type="journal article" date="2014" name="Front. Microbiol.">
        <title>High frequency of phylogenetically diverse reductive dehalogenase-homologous genes in deep subseafloor sedimentary metagenomes.</title>
        <authorList>
            <person name="Kawai M."/>
            <person name="Futagami T."/>
            <person name="Toyoda A."/>
            <person name="Takaki Y."/>
            <person name="Nishi S."/>
            <person name="Hori S."/>
            <person name="Arai W."/>
            <person name="Tsubouchi T."/>
            <person name="Morono Y."/>
            <person name="Uchiyama I."/>
            <person name="Ito T."/>
            <person name="Fujiyama A."/>
            <person name="Inagaki F."/>
            <person name="Takami H."/>
        </authorList>
    </citation>
    <scope>NUCLEOTIDE SEQUENCE</scope>
    <source>
        <strain evidence="1">Expedition CK06-06</strain>
    </source>
</reference>
<dbReference type="EMBL" id="BARS01010316">
    <property type="protein sequence ID" value="GAF92207.1"/>
    <property type="molecule type" value="Genomic_DNA"/>
</dbReference>
<comment type="caution">
    <text evidence="1">The sequence shown here is derived from an EMBL/GenBank/DDBJ whole genome shotgun (WGS) entry which is preliminary data.</text>
</comment>
<name>X0TVN7_9ZZZZ</name>
<feature type="non-terminal residue" evidence="1">
    <location>
        <position position="1"/>
    </location>
</feature>
<evidence type="ECO:0008006" key="2">
    <source>
        <dbReference type="Google" id="ProtNLM"/>
    </source>
</evidence>
<dbReference type="Gene3D" id="3.90.180.10">
    <property type="entry name" value="Medium-chain alcohol dehydrogenases, catalytic domain"/>
    <property type="match status" value="1"/>
</dbReference>
<dbReference type="SUPFAM" id="SSF50129">
    <property type="entry name" value="GroES-like"/>
    <property type="match status" value="1"/>
</dbReference>
<evidence type="ECO:0000313" key="1">
    <source>
        <dbReference type="EMBL" id="GAF92207.1"/>
    </source>
</evidence>
<dbReference type="InterPro" id="IPR011032">
    <property type="entry name" value="GroES-like_sf"/>
</dbReference>